<dbReference type="Gene3D" id="1.10.3080.10">
    <property type="entry name" value="Clc chloride channel"/>
    <property type="match status" value="1"/>
</dbReference>
<evidence type="ECO:0000256" key="2">
    <source>
        <dbReference type="ARBA" id="ARBA00022448"/>
    </source>
</evidence>
<accession>A0A090WTP3</accession>
<dbReference type="Proteomes" id="UP000029643">
    <property type="component" value="Unassembled WGS sequence"/>
</dbReference>
<dbReference type="PANTHER" id="PTHR43427:SF6">
    <property type="entry name" value="CHLORIDE CHANNEL PROTEIN CLC-E"/>
    <property type="match status" value="1"/>
</dbReference>
<protein>
    <submittedName>
        <fullName evidence="10">Putative chloride channel protein</fullName>
    </submittedName>
</protein>
<keyword evidence="3" id="KW-0812">Transmembrane</keyword>
<evidence type="ECO:0000256" key="3">
    <source>
        <dbReference type="ARBA" id="ARBA00022692"/>
    </source>
</evidence>
<dbReference type="EMBL" id="BBNU01000004">
    <property type="protein sequence ID" value="GAL78769.1"/>
    <property type="molecule type" value="Genomic_DNA"/>
</dbReference>
<dbReference type="GO" id="GO:0005254">
    <property type="term" value="F:chloride channel activity"/>
    <property type="evidence" value="ECO:0007669"/>
    <property type="project" value="UniProtKB-KW"/>
</dbReference>
<comment type="caution">
    <text evidence="10">The sequence shown here is derived from an EMBL/GenBank/DDBJ whole genome shotgun (WGS) entry which is preliminary data.</text>
</comment>
<dbReference type="InterPro" id="IPR001807">
    <property type="entry name" value="ClC"/>
</dbReference>
<sequence length="113" mass="12818">MAGLLAGVLHAPLTAIFLIAELTGGYELFVPLMLTSTISFSITKYFKPHSVYNMELGRKGELITHDKDHAVLTLMDIDRVIETNFTVLYPTMTLEEIIQKAVKKSKRNIYPRY</sequence>
<dbReference type="SUPFAM" id="SSF81340">
    <property type="entry name" value="Clc chloride channel"/>
    <property type="match status" value="1"/>
</dbReference>
<proteinExistence type="predicted"/>
<dbReference type="AlphaFoldDB" id="A0A090WTP3"/>
<evidence type="ECO:0000256" key="5">
    <source>
        <dbReference type="ARBA" id="ARBA00023065"/>
    </source>
</evidence>
<comment type="subcellular location">
    <subcellularLocation>
        <location evidence="1">Membrane</location>
        <topology evidence="1">Multi-pass membrane protein</topology>
    </subcellularLocation>
</comment>
<evidence type="ECO:0000256" key="8">
    <source>
        <dbReference type="ARBA" id="ARBA00023214"/>
    </source>
</evidence>
<keyword evidence="7" id="KW-0869">Chloride channel</keyword>
<dbReference type="InterPro" id="IPR050368">
    <property type="entry name" value="ClC-type_chloride_channel"/>
</dbReference>
<keyword evidence="2" id="KW-0813">Transport</keyword>
<dbReference type="Pfam" id="PF00654">
    <property type="entry name" value="Voltage_CLC"/>
    <property type="match status" value="1"/>
</dbReference>
<gene>
    <name evidence="10" type="ORF">JCM19274_3327</name>
</gene>
<evidence type="ECO:0000313" key="11">
    <source>
        <dbReference type="Proteomes" id="UP000029643"/>
    </source>
</evidence>
<evidence type="ECO:0000256" key="9">
    <source>
        <dbReference type="ARBA" id="ARBA00023303"/>
    </source>
</evidence>
<keyword evidence="9" id="KW-0407">Ion channel</keyword>
<evidence type="ECO:0000256" key="1">
    <source>
        <dbReference type="ARBA" id="ARBA00004141"/>
    </source>
</evidence>
<keyword evidence="5" id="KW-0406">Ion transport</keyword>
<reference evidence="10" key="1">
    <citation type="journal article" date="2014" name="Genome Announc.">
        <title>Draft Genome Sequences of Marine Flavobacterium Algibacter lectus Strains SS8 and NR4.</title>
        <authorList>
            <person name="Takatani N."/>
            <person name="Nakanishi M."/>
            <person name="Meirelles P."/>
            <person name="Mino S."/>
            <person name="Suda W."/>
            <person name="Oshima K."/>
            <person name="Hattori M."/>
            <person name="Ohkuma M."/>
            <person name="Hosokawa M."/>
            <person name="Miyashita K."/>
            <person name="Thompson F.L."/>
            <person name="Niwa A."/>
            <person name="Sawabe T."/>
            <person name="Sawabe T."/>
        </authorList>
    </citation>
    <scope>NUCLEOTIDE SEQUENCE [LARGE SCALE GENOMIC DNA]</scope>
    <source>
        <strain evidence="10">JCM 19274</strain>
    </source>
</reference>
<keyword evidence="8" id="KW-0868">Chloride</keyword>
<evidence type="ECO:0000313" key="10">
    <source>
        <dbReference type="EMBL" id="GAL78769.1"/>
    </source>
</evidence>
<organism evidence="10 11">
    <name type="scientific">Algibacter lectus</name>
    <dbReference type="NCBI Taxonomy" id="221126"/>
    <lineage>
        <taxon>Bacteria</taxon>
        <taxon>Pseudomonadati</taxon>
        <taxon>Bacteroidota</taxon>
        <taxon>Flavobacteriia</taxon>
        <taxon>Flavobacteriales</taxon>
        <taxon>Flavobacteriaceae</taxon>
        <taxon>Algibacter</taxon>
    </lineage>
</organism>
<keyword evidence="6" id="KW-0472">Membrane</keyword>
<evidence type="ECO:0000256" key="4">
    <source>
        <dbReference type="ARBA" id="ARBA00022989"/>
    </source>
</evidence>
<evidence type="ECO:0000256" key="7">
    <source>
        <dbReference type="ARBA" id="ARBA00023173"/>
    </source>
</evidence>
<keyword evidence="4" id="KW-1133">Transmembrane helix</keyword>
<evidence type="ECO:0000256" key="6">
    <source>
        <dbReference type="ARBA" id="ARBA00023136"/>
    </source>
</evidence>
<dbReference type="InterPro" id="IPR014743">
    <property type="entry name" value="Cl-channel_core"/>
</dbReference>
<dbReference type="PANTHER" id="PTHR43427">
    <property type="entry name" value="CHLORIDE CHANNEL PROTEIN CLC-E"/>
    <property type="match status" value="1"/>
</dbReference>
<dbReference type="GO" id="GO:0034707">
    <property type="term" value="C:chloride channel complex"/>
    <property type="evidence" value="ECO:0007669"/>
    <property type="project" value="UniProtKB-KW"/>
</dbReference>
<name>A0A090WTP3_9FLAO</name>